<sequence length="339" mass="38930">MATEQFNDQNSIEPVQNTTQLNKSTLLISAIALSVISVCGLVGNMIVLILFPKIRPKKPNFAKIHFQLLWHVALASLFNCTLAVPMLILDVLLEEDQHYIPCIIYKITTVGCTSVVCFCFTMLAFERLLAADFIKRLHYYARSHEKRFNNNRFILAALWICTWSIQSISLARMHYPSHYLPCYHIVNVRNHKINQTILAIVRKLDIASIIWENFHFWIAAVTTILSFILVTRKISTHISSAASLHLQDNDKFAKMTSKMRKVGFTLVVIFLISFTPLTIIELDDLCGRERHPDIRLITMALTDISSAINPIIYFVMYQRFRQAIKALLTSFMNSCFGRK</sequence>
<evidence type="ECO:0000256" key="3">
    <source>
        <dbReference type="ARBA" id="ARBA00022989"/>
    </source>
</evidence>
<name>B3S757_TRIAD</name>
<dbReference type="FunCoup" id="B3S757">
    <property type="interactions" value="99"/>
</dbReference>
<dbReference type="GO" id="GO:0007602">
    <property type="term" value="P:phototransduction"/>
    <property type="evidence" value="ECO:0000318"/>
    <property type="project" value="GO_Central"/>
</dbReference>
<keyword evidence="2 8" id="KW-0812">Transmembrane</keyword>
<feature type="transmembrane region" description="Helical" evidence="8">
    <location>
        <begin position="103"/>
        <end position="125"/>
    </location>
</feature>
<dbReference type="KEGG" id="tad:TRIADDRAFT_60048"/>
<evidence type="ECO:0000256" key="2">
    <source>
        <dbReference type="ARBA" id="ARBA00022692"/>
    </source>
</evidence>
<dbReference type="InterPro" id="IPR017452">
    <property type="entry name" value="GPCR_Rhodpsn_7TM"/>
</dbReference>
<dbReference type="InParanoid" id="B3S757"/>
<proteinExistence type="predicted"/>
<dbReference type="PRINTS" id="PR00237">
    <property type="entry name" value="GPCRRHODOPSN"/>
</dbReference>
<evidence type="ECO:0000313" key="10">
    <source>
        <dbReference type="EMBL" id="EDV21515.1"/>
    </source>
</evidence>
<accession>B3S757</accession>
<feature type="transmembrane region" description="Helical" evidence="8">
    <location>
        <begin position="294"/>
        <end position="315"/>
    </location>
</feature>
<evidence type="ECO:0000256" key="7">
    <source>
        <dbReference type="ARBA" id="ARBA00023224"/>
    </source>
</evidence>
<dbReference type="HOGENOM" id="CLU_819722_0_0_1"/>
<keyword evidence="7" id="KW-0807">Transducer</keyword>
<dbReference type="GO" id="GO:0008020">
    <property type="term" value="F:G protein-coupled photoreceptor activity"/>
    <property type="evidence" value="ECO:0000318"/>
    <property type="project" value="GO_Central"/>
</dbReference>
<dbReference type="GeneID" id="6757328"/>
<keyword evidence="6" id="KW-0675">Receptor</keyword>
<keyword evidence="5 8" id="KW-0472">Membrane</keyword>
<organism evidence="10 11">
    <name type="scientific">Trichoplax adhaerens</name>
    <name type="common">Trichoplax reptans</name>
    <dbReference type="NCBI Taxonomy" id="10228"/>
    <lineage>
        <taxon>Eukaryota</taxon>
        <taxon>Metazoa</taxon>
        <taxon>Placozoa</taxon>
        <taxon>Uniplacotomia</taxon>
        <taxon>Trichoplacea</taxon>
        <taxon>Trichoplacidae</taxon>
        <taxon>Trichoplax</taxon>
    </lineage>
</organism>
<dbReference type="EMBL" id="DS985253">
    <property type="protein sequence ID" value="EDV21515.1"/>
    <property type="molecule type" value="Genomic_DNA"/>
</dbReference>
<dbReference type="PANTHER" id="PTHR24240">
    <property type="entry name" value="OPSIN"/>
    <property type="match status" value="1"/>
</dbReference>
<evidence type="ECO:0000256" key="4">
    <source>
        <dbReference type="ARBA" id="ARBA00023040"/>
    </source>
</evidence>
<evidence type="ECO:0000256" key="8">
    <source>
        <dbReference type="SAM" id="Phobius"/>
    </source>
</evidence>
<comment type="subcellular location">
    <subcellularLocation>
        <location evidence="1">Membrane</location>
        <topology evidence="1">Multi-pass membrane protein</topology>
    </subcellularLocation>
</comment>
<keyword evidence="11" id="KW-1185">Reference proteome</keyword>
<feature type="transmembrane region" description="Helical" evidence="8">
    <location>
        <begin position="153"/>
        <end position="171"/>
    </location>
</feature>
<gene>
    <name evidence="10" type="ORF">TRIADDRAFT_60048</name>
</gene>
<reference evidence="10 11" key="1">
    <citation type="journal article" date="2008" name="Nature">
        <title>The Trichoplax genome and the nature of placozoans.</title>
        <authorList>
            <person name="Srivastava M."/>
            <person name="Begovic E."/>
            <person name="Chapman J."/>
            <person name="Putnam N.H."/>
            <person name="Hellsten U."/>
            <person name="Kawashima T."/>
            <person name="Kuo A."/>
            <person name="Mitros T."/>
            <person name="Salamov A."/>
            <person name="Carpenter M.L."/>
            <person name="Signorovitch A.Y."/>
            <person name="Moreno M.A."/>
            <person name="Kamm K."/>
            <person name="Grimwood J."/>
            <person name="Schmutz J."/>
            <person name="Shapiro H."/>
            <person name="Grigoriev I.V."/>
            <person name="Buss L.W."/>
            <person name="Schierwater B."/>
            <person name="Dellaporta S.L."/>
            <person name="Rokhsar D.S."/>
        </authorList>
    </citation>
    <scope>NUCLEOTIDE SEQUENCE [LARGE SCALE GENOMIC DNA]</scope>
    <source>
        <strain evidence="10 11">Grell-BS-1999</strain>
    </source>
</reference>
<dbReference type="PROSITE" id="PS50262">
    <property type="entry name" value="G_PROTEIN_RECEP_F1_2"/>
    <property type="match status" value="1"/>
</dbReference>
<feature type="transmembrane region" description="Helical" evidence="8">
    <location>
        <begin position="26"/>
        <end position="51"/>
    </location>
</feature>
<feature type="transmembrane region" description="Helical" evidence="8">
    <location>
        <begin position="214"/>
        <end position="231"/>
    </location>
</feature>
<evidence type="ECO:0000256" key="6">
    <source>
        <dbReference type="ARBA" id="ARBA00023170"/>
    </source>
</evidence>
<dbReference type="InterPro" id="IPR000276">
    <property type="entry name" value="GPCR_Rhodpsn"/>
</dbReference>
<dbReference type="GO" id="GO:0007186">
    <property type="term" value="P:G protein-coupled receptor signaling pathway"/>
    <property type="evidence" value="ECO:0000318"/>
    <property type="project" value="GO_Central"/>
</dbReference>
<feature type="transmembrane region" description="Helical" evidence="8">
    <location>
        <begin position="262"/>
        <end position="282"/>
    </location>
</feature>
<dbReference type="SUPFAM" id="SSF81321">
    <property type="entry name" value="Family A G protein-coupled receptor-like"/>
    <property type="match status" value="1"/>
</dbReference>
<dbReference type="CDD" id="cd00637">
    <property type="entry name" value="7tm_classA_rhodopsin-like"/>
    <property type="match status" value="1"/>
</dbReference>
<dbReference type="PhylomeDB" id="B3S757"/>
<evidence type="ECO:0000313" key="11">
    <source>
        <dbReference type="Proteomes" id="UP000009022"/>
    </source>
</evidence>
<dbReference type="GO" id="GO:0071482">
    <property type="term" value="P:cellular response to light stimulus"/>
    <property type="evidence" value="ECO:0000318"/>
    <property type="project" value="GO_Central"/>
</dbReference>
<dbReference type="Gene3D" id="1.20.1070.10">
    <property type="entry name" value="Rhodopsin 7-helix transmembrane proteins"/>
    <property type="match status" value="1"/>
</dbReference>
<dbReference type="Proteomes" id="UP000009022">
    <property type="component" value="Unassembled WGS sequence"/>
</dbReference>
<dbReference type="OrthoDB" id="6087181at2759"/>
<dbReference type="CTD" id="6757328"/>
<keyword evidence="3 8" id="KW-1133">Transmembrane helix</keyword>
<evidence type="ECO:0000259" key="9">
    <source>
        <dbReference type="PROSITE" id="PS50262"/>
    </source>
</evidence>
<feature type="domain" description="G-protein coupled receptors family 1 profile" evidence="9">
    <location>
        <begin position="43"/>
        <end position="313"/>
    </location>
</feature>
<dbReference type="InterPro" id="IPR050125">
    <property type="entry name" value="GPCR_opsins"/>
</dbReference>
<feature type="transmembrane region" description="Helical" evidence="8">
    <location>
        <begin position="72"/>
        <end position="91"/>
    </location>
</feature>
<dbReference type="RefSeq" id="XP_002116115.1">
    <property type="nucleotide sequence ID" value="XM_002116079.1"/>
</dbReference>
<evidence type="ECO:0000256" key="5">
    <source>
        <dbReference type="ARBA" id="ARBA00023136"/>
    </source>
</evidence>
<evidence type="ECO:0000256" key="1">
    <source>
        <dbReference type="ARBA" id="ARBA00004141"/>
    </source>
</evidence>
<dbReference type="GO" id="GO:0005886">
    <property type="term" value="C:plasma membrane"/>
    <property type="evidence" value="ECO:0000318"/>
    <property type="project" value="GO_Central"/>
</dbReference>
<dbReference type="AlphaFoldDB" id="B3S757"/>
<protein>
    <recommendedName>
        <fullName evidence="9">G-protein coupled receptors family 1 profile domain-containing protein</fullName>
    </recommendedName>
</protein>
<keyword evidence="4" id="KW-0297">G-protein coupled receptor</keyword>